<evidence type="ECO:0000256" key="1">
    <source>
        <dbReference type="SAM" id="MobiDB-lite"/>
    </source>
</evidence>
<gene>
    <name evidence="2" type="ORF">MSPICULIGERA_LOCUS6648</name>
</gene>
<proteinExistence type="predicted"/>
<dbReference type="EMBL" id="CATQJA010001666">
    <property type="protein sequence ID" value="CAJ0568121.1"/>
    <property type="molecule type" value="Genomic_DNA"/>
</dbReference>
<evidence type="ECO:0000313" key="3">
    <source>
        <dbReference type="Proteomes" id="UP001177023"/>
    </source>
</evidence>
<evidence type="ECO:0008006" key="4">
    <source>
        <dbReference type="Google" id="ProtNLM"/>
    </source>
</evidence>
<feature type="region of interest" description="Disordered" evidence="1">
    <location>
        <begin position="151"/>
        <end position="195"/>
    </location>
</feature>
<comment type="caution">
    <text evidence="2">The sequence shown here is derived from an EMBL/GenBank/DDBJ whole genome shotgun (WGS) entry which is preliminary data.</text>
</comment>
<dbReference type="Proteomes" id="UP001177023">
    <property type="component" value="Unassembled WGS sequence"/>
</dbReference>
<name>A0AA36FZV3_9BILA</name>
<organism evidence="2 3">
    <name type="scientific">Mesorhabditis spiculigera</name>
    <dbReference type="NCBI Taxonomy" id="96644"/>
    <lineage>
        <taxon>Eukaryota</taxon>
        <taxon>Metazoa</taxon>
        <taxon>Ecdysozoa</taxon>
        <taxon>Nematoda</taxon>
        <taxon>Chromadorea</taxon>
        <taxon>Rhabditida</taxon>
        <taxon>Rhabditina</taxon>
        <taxon>Rhabditomorpha</taxon>
        <taxon>Rhabditoidea</taxon>
        <taxon>Rhabditidae</taxon>
        <taxon>Mesorhabditinae</taxon>
        <taxon>Mesorhabditis</taxon>
    </lineage>
</organism>
<dbReference type="Gene3D" id="3.30.160.60">
    <property type="entry name" value="Classic Zinc Finger"/>
    <property type="match status" value="1"/>
</dbReference>
<dbReference type="AlphaFoldDB" id="A0AA36FZV3"/>
<sequence>MQRRSGCILRAEMNSRRPMPERSMEIEKNKCVICGAYHVCYPTPVATARKLLDHLRTHLAAQPFSCTECPYTAKTATVVAAHTGRKHHQRSELCVDNTTPELLESLKGIAGKAYPLQVKDLISYIDELIKSKKQLFVNPFADFLQPQEDEVKAPIVSPEPQASRKGGPVKLSRKRPSSDDGENTAPPIQRRKAKR</sequence>
<reference evidence="2" key="1">
    <citation type="submission" date="2023-06" db="EMBL/GenBank/DDBJ databases">
        <authorList>
            <person name="Delattre M."/>
        </authorList>
    </citation>
    <scope>NUCLEOTIDE SEQUENCE</scope>
    <source>
        <strain evidence="2">AF72</strain>
    </source>
</reference>
<protein>
    <recommendedName>
        <fullName evidence="4">C2H2-type domain-containing protein</fullName>
    </recommendedName>
</protein>
<keyword evidence="3" id="KW-1185">Reference proteome</keyword>
<feature type="non-terminal residue" evidence="2">
    <location>
        <position position="1"/>
    </location>
</feature>
<accession>A0AA36FZV3</accession>
<evidence type="ECO:0000313" key="2">
    <source>
        <dbReference type="EMBL" id="CAJ0568121.1"/>
    </source>
</evidence>